<name>A0AC35U041_9BILA</name>
<evidence type="ECO:0000313" key="1">
    <source>
        <dbReference type="Proteomes" id="UP000095286"/>
    </source>
</evidence>
<protein>
    <submittedName>
        <fullName evidence="2">General transcription factor IIH subunit 4</fullName>
    </submittedName>
</protein>
<reference evidence="2" key="1">
    <citation type="submission" date="2016-11" db="UniProtKB">
        <authorList>
            <consortium name="WormBaseParasite"/>
        </authorList>
    </citation>
    <scope>IDENTIFICATION</scope>
    <source>
        <strain evidence="2">KR3021</strain>
    </source>
</reference>
<evidence type="ECO:0000313" key="2">
    <source>
        <dbReference type="WBParaSite" id="RSKR_0000610700.1"/>
    </source>
</evidence>
<dbReference type="WBParaSite" id="RSKR_0000610700.1">
    <property type="protein sequence ID" value="RSKR_0000610700.1"/>
    <property type="gene ID" value="RSKR_0000610700"/>
</dbReference>
<proteinExistence type="predicted"/>
<organism evidence="1 2">
    <name type="scientific">Rhabditophanes sp. KR3021</name>
    <dbReference type="NCBI Taxonomy" id="114890"/>
    <lineage>
        <taxon>Eukaryota</taxon>
        <taxon>Metazoa</taxon>
        <taxon>Ecdysozoa</taxon>
        <taxon>Nematoda</taxon>
        <taxon>Chromadorea</taxon>
        <taxon>Rhabditida</taxon>
        <taxon>Tylenchina</taxon>
        <taxon>Panagrolaimomorpha</taxon>
        <taxon>Strongyloidoidea</taxon>
        <taxon>Alloionematidae</taxon>
        <taxon>Rhabditophanes</taxon>
    </lineage>
</organism>
<accession>A0AC35U041</accession>
<dbReference type="Proteomes" id="UP000095286">
    <property type="component" value="Unplaced"/>
</dbReference>
<sequence length="422" mass="48356">MELNHEFKANYLTGVMKGNQCCVDLEIAELLDKKAKRTAKKDLSGKANERWECILKYLALPSEQSAKEVSSGTKVLFGGIGFVRTNERDIRHNNSGTEITSTGFQFLLLNRVEQLWTYVLEYFRFNKNSEIFECFEFLLKLTLLVNFNNEGVKDLKNAGTIQSLIASKGSDNDDGSDLEVSQMAFSTVTKKKSGLQMKAYKINDNWSEKLKGFFSHLRELGLIFTRKSKDGFFFLTPLLNNLAVPSTSIENMQEANKNAGFIMVESNYRIYAYSNNVLQLTILSAFTEMLYRFEDLAVGVLTRESVRRAMSVGITSKQIITFLRANSKQEAVEKYGSMYCVPVTISDQLSLWEQERQRITSVEAFYMENFDSNDEFKALYEFCKESDLLLWANADNKTLIAKATGQKQIKDFMIVYKEQQRY</sequence>